<accession>A0A397VRK5</accession>
<dbReference type="AlphaFoldDB" id="A0A397VRK5"/>
<evidence type="ECO:0000313" key="1">
    <source>
        <dbReference type="EMBL" id="RIB24442.1"/>
    </source>
</evidence>
<gene>
    <name evidence="1" type="ORF">C2G38_2283783</name>
</gene>
<dbReference type="EMBL" id="QKWP01000216">
    <property type="protein sequence ID" value="RIB24442.1"/>
    <property type="molecule type" value="Genomic_DNA"/>
</dbReference>
<name>A0A397VRK5_9GLOM</name>
<sequence length="156" mass="18530">MVMDFIVKRNKEGKEDLEPGRFYYYIITHPNSNINIGRKMQLVLEFKDTDKIDKLYYFKNLKDIWASFFACSAKAAAEKIELFYKEQIDLFKQTTISFPVATIKKRKSEIQLNSKKLKQSKITESDKQENNLKKRKLEIQSTSKILKQPKITDYWT</sequence>
<organism evidence="1 2">
    <name type="scientific">Gigaspora rosea</name>
    <dbReference type="NCBI Taxonomy" id="44941"/>
    <lineage>
        <taxon>Eukaryota</taxon>
        <taxon>Fungi</taxon>
        <taxon>Fungi incertae sedis</taxon>
        <taxon>Mucoromycota</taxon>
        <taxon>Glomeromycotina</taxon>
        <taxon>Glomeromycetes</taxon>
        <taxon>Diversisporales</taxon>
        <taxon>Gigasporaceae</taxon>
        <taxon>Gigaspora</taxon>
    </lineage>
</organism>
<dbReference type="Proteomes" id="UP000266673">
    <property type="component" value="Unassembled WGS sequence"/>
</dbReference>
<comment type="caution">
    <text evidence="1">The sequence shown here is derived from an EMBL/GenBank/DDBJ whole genome shotgun (WGS) entry which is preliminary data.</text>
</comment>
<evidence type="ECO:0000313" key="2">
    <source>
        <dbReference type="Proteomes" id="UP000266673"/>
    </source>
</evidence>
<protein>
    <submittedName>
        <fullName evidence="1">Uncharacterized protein</fullName>
    </submittedName>
</protein>
<reference evidence="1 2" key="1">
    <citation type="submission" date="2018-06" db="EMBL/GenBank/DDBJ databases">
        <title>Comparative genomics reveals the genomic features of Rhizophagus irregularis, R. cerebriforme, R. diaphanum and Gigaspora rosea, and their symbiotic lifestyle signature.</title>
        <authorList>
            <person name="Morin E."/>
            <person name="San Clemente H."/>
            <person name="Chen E.C.H."/>
            <person name="De La Providencia I."/>
            <person name="Hainaut M."/>
            <person name="Kuo A."/>
            <person name="Kohler A."/>
            <person name="Murat C."/>
            <person name="Tang N."/>
            <person name="Roy S."/>
            <person name="Loubradou J."/>
            <person name="Henrissat B."/>
            <person name="Grigoriev I.V."/>
            <person name="Corradi N."/>
            <person name="Roux C."/>
            <person name="Martin F.M."/>
        </authorList>
    </citation>
    <scope>NUCLEOTIDE SEQUENCE [LARGE SCALE GENOMIC DNA]</scope>
    <source>
        <strain evidence="1 2">DAOM 194757</strain>
    </source>
</reference>
<proteinExistence type="predicted"/>
<keyword evidence="2" id="KW-1185">Reference proteome</keyword>